<reference evidence="1 2" key="1">
    <citation type="submission" date="2016-03" db="EMBL/GenBank/DDBJ databases">
        <title>Spore heat resistance.</title>
        <authorList>
            <person name="Boekhorst J."/>
            <person name="Berendsen E.M."/>
            <person name="Wells-Bennik M.H."/>
            <person name="Kuipers O.P."/>
        </authorList>
    </citation>
    <scope>NUCLEOTIDE SEQUENCE [LARGE SCALE GENOMIC DNA]</scope>
    <source>
        <strain evidence="1 2">AF16</strain>
    </source>
</reference>
<gene>
    <name evidence="1" type="ORF">TAF16_0228</name>
</gene>
<name>A0A178TLT7_9BACL</name>
<dbReference type="PATRIC" id="fig|33934.7.peg.1706"/>
<keyword evidence="2" id="KW-1185">Reference proteome</keyword>
<dbReference type="Proteomes" id="UP000078336">
    <property type="component" value="Unassembled WGS sequence"/>
</dbReference>
<organism evidence="1 2">
    <name type="scientific">Anoxybacillus flavithermus</name>
    <dbReference type="NCBI Taxonomy" id="33934"/>
    <lineage>
        <taxon>Bacteria</taxon>
        <taxon>Bacillati</taxon>
        <taxon>Bacillota</taxon>
        <taxon>Bacilli</taxon>
        <taxon>Bacillales</taxon>
        <taxon>Anoxybacillaceae</taxon>
        <taxon>Anoxybacillus</taxon>
    </lineage>
</organism>
<dbReference type="AlphaFoldDB" id="A0A178TLT7"/>
<evidence type="ECO:0000313" key="1">
    <source>
        <dbReference type="EMBL" id="OAO82608.1"/>
    </source>
</evidence>
<accession>A0A178TLT7</accession>
<sequence>MAIFYHVSPARIGVGEYIEPRKKVAQWRKEEDGVETYACLAPNRENAFFWIRSLEWSFRMRDEKEEHDVWFIHAVEVPDHEVVELCVDGVYFNFSRGIKATASEIEYLTDDIPTDSEVIITNKGVAKVVGIETFAIPKEWYD</sequence>
<evidence type="ECO:0000313" key="2">
    <source>
        <dbReference type="Proteomes" id="UP000078336"/>
    </source>
</evidence>
<dbReference type="EMBL" id="LUCQ01000018">
    <property type="protein sequence ID" value="OAO82608.1"/>
    <property type="molecule type" value="Genomic_DNA"/>
</dbReference>
<protein>
    <submittedName>
        <fullName evidence="1">Uncharacterized protein</fullName>
    </submittedName>
</protein>
<comment type="caution">
    <text evidence="1">The sequence shown here is derived from an EMBL/GenBank/DDBJ whole genome shotgun (WGS) entry which is preliminary data.</text>
</comment>
<proteinExistence type="predicted"/>
<dbReference type="RefSeq" id="WP_064213917.1">
    <property type="nucleotide sequence ID" value="NZ_LUCQ01000018.1"/>
</dbReference>